<keyword evidence="2" id="KW-1133">Transmembrane helix</keyword>
<reference evidence="5" key="1">
    <citation type="submission" date="2021-01" db="EMBL/GenBank/DDBJ databases">
        <authorList>
            <person name="Corre E."/>
            <person name="Pelletier E."/>
            <person name="Niang G."/>
            <person name="Scheremetjew M."/>
            <person name="Finn R."/>
            <person name="Kale V."/>
            <person name="Holt S."/>
            <person name="Cochrane G."/>
            <person name="Meng A."/>
            <person name="Brown T."/>
            <person name="Cohen L."/>
        </authorList>
    </citation>
    <scope>NUCLEOTIDE SEQUENCE</scope>
    <source>
        <strain evidence="5">Pop2</strain>
    </source>
</reference>
<keyword evidence="3" id="KW-0732">Signal</keyword>
<dbReference type="SMART" id="SM01190">
    <property type="entry name" value="EMP24_GP25L"/>
    <property type="match status" value="1"/>
</dbReference>
<accession>A0A7S1ZIZ8</accession>
<keyword evidence="2" id="KW-0812">Transmembrane</keyword>
<evidence type="ECO:0000313" key="5">
    <source>
        <dbReference type="EMBL" id="CAD9340242.1"/>
    </source>
</evidence>
<dbReference type="EMBL" id="HBGN01025261">
    <property type="protein sequence ID" value="CAD9340242.1"/>
    <property type="molecule type" value="Transcribed_RNA"/>
</dbReference>
<dbReference type="InterPro" id="IPR009038">
    <property type="entry name" value="GOLD_dom"/>
</dbReference>
<protein>
    <recommendedName>
        <fullName evidence="4">GOLD domain-containing protein</fullName>
    </recommendedName>
</protein>
<feature type="domain" description="GOLD" evidence="4">
    <location>
        <begin position="23"/>
        <end position="253"/>
    </location>
</feature>
<evidence type="ECO:0000256" key="2">
    <source>
        <dbReference type="SAM" id="Phobius"/>
    </source>
</evidence>
<feature type="signal peptide" evidence="3">
    <location>
        <begin position="1"/>
        <end position="22"/>
    </location>
</feature>
<dbReference type="Pfam" id="PF01105">
    <property type="entry name" value="EMP24_GP25L"/>
    <property type="match status" value="1"/>
</dbReference>
<evidence type="ECO:0000256" key="3">
    <source>
        <dbReference type="SAM" id="SignalP"/>
    </source>
</evidence>
<feature type="region of interest" description="Disordered" evidence="1">
    <location>
        <begin position="88"/>
        <end position="114"/>
    </location>
</feature>
<sequence>MKTVVIAAIACCFMTRNWTCLAMPHFMVTSSKPKCISVMSPAGVTLVVDYEAPDLSEEMGGNAWININLDSAARAWYENRHKQAGGRFAAPDVQAGPDGWRNPDDPRRNEQHPKMAYGEYVPQSTRLVDKKGSITHQTPIAGDLTVCVRASMASARNPMRFGLRTSIEEDDEEVYQQEKIDHHMGQMAFAIMHMQDEMAIILGEADFMKDKDSKYHQDAEMMSEATIWWPVVQVAVLLLTGFTWAAHMGNFFRRKHLI</sequence>
<feature type="transmembrane region" description="Helical" evidence="2">
    <location>
        <begin position="227"/>
        <end position="246"/>
    </location>
</feature>
<evidence type="ECO:0000256" key="1">
    <source>
        <dbReference type="SAM" id="MobiDB-lite"/>
    </source>
</evidence>
<keyword evidence="2" id="KW-0472">Membrane</keyword>
<organism evidence="5">
    <name type="scientific">Ditylum brightwellii</name>
    <dbReference type="NCBI Taxonomy" id="49249"/>
    <lineage>
        <taxon>Eukaryota</taxon>
        <taxon>Sar</taxon>
        <taxon>Stramenopiles</taxon>
        <taxon>Ochrophyta</taxon>
        <taxon>Bacillariophyta</taxon>
        <taxon>Mediophyceae</taxon>
        <taxon>Lithodesmiophycidae</taxon>
        <taxon>Lithodesmiales</taxon>
        <taxon>Lithodesmiaceae</taxon>
        <taxon>Ditylum</taxon>
    </lineage>
</organism>
<evidence type="ECO:0000259" key="4">
    <source>
        <dbReference type="SMART" id="SM01190"/>
    </source>
</evidence>
<feature type="chain" id="PRO_5030824956" description="GOLD domain-containing protein" evidence="3">
    <location>
        <begin position="23"/>
        <end position="258"/>
    </location>
</feature>
<proteinExistence type="predicted"/>
<gene>
    <name evidence="5" type="ORF">DBRI1063_LOCUS16171</name>
</gene>
<name>A0A7S1ZIZ8_9STRA</name>
<dbReference type="AlphaFoldDB" id="A0A7S1ZIZ8"/>
<feature type="compositionally biased region" description="Basic and acidic residues" evidence="1">
    <location>
        <begin position="101"/>
        <end position="113"/>
    </location>
</feature>